<reference evidence="1 2" key="1">
    <citation type="submission" date="2021-12" db="EMBL/GenBank/DDBJ databases">
        <title>Discovery of the Pendulisporaceae a myxobacterial family with distinct sporulation behavior and unique specialized metabolism.</title>
        <authorList>
            <person name="Garcia R."/>
            <person name="Popoff A."/>
            <person name="Bader C.D."/>
            <person name="Loehr J."/>
            <person name="Walesch S."/>
            <person name="Walt C."/>
            <person name="Boldt J."/>
            <person name="Bunk B."/>
            <person name="Haeckl F.J.F.P.J."/>
            <person name="Gunesch A.P."/>
            <person name="Birkelbach J."/>
            <person name="Nuebel U."/>
            <person name="Pietschmann T."/>
            <person name="Bach T."/>
            <person name="Mueller R."/>
        </authorList>
    </citation>
    <scope>NUCLEOTIDE SEQUENCE [LARGE SCALE GENOMIC DNA]</scope>
    <source>
        <strain evidence="1 2">MSr11954</strain>
    </source>
</reference>
<keyword evidence="2" id="KW-1185">Reference proteome</keyword>
<accession>A0ABZ2M431</accession>
<dbReference type="RefSeq" id="WP_394825704.1">
    <property type="nucleotide sequence ID" value="NZ_CP089984.1"/>
</dbReference>
<gene>
    <name evidence="1" type="ORF">LZC94_02115</name>
</gene>
<dbReference type="Proteomes" id="UP001370348">
    <property type="component" value="Chromosome"/>
</dbReference>
<evidence type="ECO:0008006" key="3">
    <source>
        <dbReference type="Google" id="ProtNLM"/>
    </source>
</evidence>
<evidence type="ECO:0000313" key="1">
    <source>
        <dbReference type="EMBL" id="WXB16076.1"/>
    </source>
</evidence>
<proteinExistence type="predicted"/>
<protein>
    <recommendedName>
        <fullName evidence="3">Polysaccharide lyase-like protein</fullName>
    </recommendedName>
</protein>
<evidence type="ECO:0000313" key="2">
    <source>
        <dbReference type="Proteomes" id="UP001370348"/>
    </source>
</evidence>
<name>A0ABZ2M431_9BACT</name>
<organism evidence="1 2">
    <name type="scientific">Pendulispora albinea</name>
    <dbReference type="NCBI Taxonomy" id="2741071"/>
    <lineage>
        <taxon>Bacteria</taxon>
        <taxon>Pseudomonadati</taxon>
        <taxon>Myxococcota</taxon>
        <taxon>Myxococcia</taxon>
        <taxon>Myxococcales</taxon>
        <taxon>Sorangiineae</taxon>
        <taxon>Pendulisporaceae</taxon>
        <taxon>Pendulispora</taxon>
    </lineage>
</organism>
<sequence>MKYTDQKSTKPMRSIRKSRLRFAAGVSIVSTALGLAACNALLDNDGAHVATRDAGEGSYCQQQKSPATFCRDFDDGRSLTADFIVRTDRETVVQVDSKRSTSTPMSLVVEIPANLPEETSAYLTRRLEGPTPSEIRVSFDIILEAASDMGDPEKPAAKVFDVVAISPSMESRRSMGLMLGPDHAAIQERVPDAGNDANAYQSKPFPTGHVRPGQWARIALHVQWHTQTFRVFVNDVELFGNPLAAAWASSEEGIELRFGMSYRPKKKTAFTWRYRYDNVTWTVVP</sequence>
<dbReference type="EMBL" id="CP089984">
    <property type="protein sequence ID" value="WXB16076.1"/>
    <property type="molecule type" value="Genomic_DNA"/>
</dbReference>